<reference evidence="4 5" key="1">
    <citation type="submission" date="2015-03" db="EMBL/GenBank/DDBJ databases">
        <authorList>
            <consortium name="Pathogen Informatics"/>
        </authorList>
    </citation>
    <scope>NUCLEOTIDE SEQUENCE [LARGE SCALE GENOMIC DNA]</scope>
    <source>
        <strain evidence="3 4">Bir 172</strain>
        <strain evidence="1 6">Bir 185</strain>
        <strain evidence="2 5">Bir 187</strain>
    </source>
</reference>
<dbReference type="EMBL" id="CNFT01000958">
    <property type="protein sequence ID" value="CKS62854.1"/>
    <property type="molecule type" value="Genomic_DNA"/>
</dbReference>
<proteinExistence type="predicted"/>
<evidence type="ECO:0000313" key="3">
    <source>
        <dbReference type="EMBL" id="CKU23084.1"/>
    </source>
</evidence>
<dbReference type="EMBL" id="CNGE01001513">
    <property type="protein sequence ID" value="CKU23084.1"/>
    <property type="molecule type" value="Genomic_DNA"/>
</dbReference>
<sequence>MNGVVGGQLCWGGHRGQGAAVGSGSRYVLCGGDGAVDRGLLKPGQIGAMGSHVLGGGGSLPAAGLNLAQQLAQLGACECVLITKFLPLLRGNKQ</sequence>
<protein>
    <submittedName>
        <fullName evidence="3">Uncharacterized protein</fullName>
    </submittedName>
</protein>
<dbReference type="Proteomes" id="UP000050164">
    <property type="component" value="Unassembled WGS sequence"/>
</dbReference>
<dbReference type="AlphaFoldDB" id="A0A655AW42"/>
<gene>
    <name evidence="3" type="ORF">ERS027646_04608</name>
    <name evidence="1" type="ORF">ERS027659_03362</name>
    <name evidence="2" type="ORF">ERS027661_04308</name>
</gene>
<name>A0A655AW42_MYCTX</name>
<dbReference type="Proteomes" id="UP000048948">
    <property type="component" value="Unassembled WGS sequence"/>
</dbReference>
<evidence type="ECO:0000313" key="2">
    <source>
        <dbReference type="EMBL" id="CKT40756.1"/>
    </source>
</evidence>
<evidence type="ECO:0000313" key="4">
    <source>
        <dbReference type="Proteomes" id="UP000048948"/>
    </source>
</evidence>
<evidence type="ECO:0000313" key="5">
    <source>
        <dbReference type="Proteomes" id="UP000049023"/>
    </source>
</evidence>
<dbReference type="Proteomes" id="UP000049023">
    <property type="component" value="Unassembled WGS sequence"/>
</dbReference>
<dbReference type="EMBL" id="CNFU01001416">
    <property type="protein sequence ID" value="CKT40756.1"/>
    <property type="molecule type" value="Genomic_DNA"/>
</dbReference>
<evidence type="ECO:0000313" key="1">
    <source>
        <dbReference type="EMBL" id="CKS62854.1"/>
    </source>
</evidence>
<accession>A0A655AW42</accession>
<organism evidence="3 4">
    <name type="scientific">Mycobacterium tuberculosis</name>
    <dbReference type="NCBI Taxonomy" id="1773"/>
    <lineage>
        <taxon>Bacteria</taxon>
        <taxon>Bacillati</taxon>
        <taxon>Actinomycetota</taxon>
        <taxon>Actinomycetes</taxon>
        <taxon>Mycobacteriales</taxon>
        <taxon>Mycobacteriaceae</taxon>
        <taxon>Mycobacterium</taxon>
        <taxon>Mycobacterium tuberculosis complex</taxon>
    </lineage>
</organism>
<evidence type="ECO:0000313" key="6">
    <source>
        <dbReference type="Proteomes" id="UP000050164"/>
    </source>
</evidence>